<feature type="domain" description="LysM" evidence="4">
    <location>
        <begin position="74"/>
        <end position="117"/>
    </location>
</feature>
<proteinExistence type="predicted"/>
<feature type="signal peptide" evidence="3">
    <location>
        <begin position="1"/>
        <end position="24"/>
    </location>
</feature>
<dbReference type="EMBL" id="JAUSTZ010000005">
    <property type="protein sequence ID" value="MDQ0226575.1"/>
    <property type="molecule type" value="Genomic_DNA"/>
</dbReference>
<dbReference type="PANTHER" id="PTHR33734">
    <property type="entry name" value="LYSM DOMAIN-CONTAINING GPI-ANCHORED PROTEIN 2"/>
    <property type="match status" value="1"/>
</dbReference>
<gene>
    <name evidence="5" type="ORF">J2S02_002920</name>
</gene>
<accession>A0ABT9Z3I5</accession>
<comment type="caution">
    <text evidence="5">The sequence shown here is derived from an EMBL/GenBank/DDBJ whole genome shotgun (WGS) entry which is preliminary data.</text>
</comment>
<feature type="domain" description="LysM" evidence="4">
    <location>
        <begin position="29"/>
        <end position="72"/>
    </location>
</feature>
<dbReference type="Proteomes" id="UP001232245">
    <property type="component" value="Unassembled WGS sequence"/>
</dbReference>
<name>A0ABT9Z3I5_9BACI</name>
<dbReference type="PANTHER" id="PTHR33734:SF22">
    <property type="entry name" value="MEMBRANE-BOUND LYTIC MUREIN TRANSGLYCOSYLASE D"/>
    <property type="match status" value="1"/>
</dbReference>
<dbReference type="Pfam" id="PF01476">
    <property type="entry name" value="LysM"/>
    <property type="match status" value="2"/>
</dbReference>
<protein>
    <recommendedName>
        <fullName evidence="2">Autolysin</fullName>
    </recommendedName>
    <alternativeName>
        <fullName evidence="1">Cell wall hydrolase</fullName>
    </alternativeName>
</protein>
<dbReference type="SUPFAM" id="SSF55846">
    <property type="entry name" value="N-acetylmuramoyl-L-alanine amidase-like"/>
    <property type="match status" value="1"/>
</dbReference>
<dbReference type="SUPFAM" id="SSF54106">
    <property type="entry name" value="LysM domain"/>
    <property type="match status" value="2"/>
</dbReference>
<feature type="chain" id="PRO_5045134340" description="Autolysin" evidence="3">
    <location>
        <begin position="25"/>
        <end position="328"/>
    </location>
</feature>
<dbReference type="InterPro" id="IPR036779">
    <property type="entry name" value="LysM_dom_sf"/>
</dbReference>
<dbReference type="Gene3D" id="3.40.80.10">
    <property type="entry name" value="Peptidoglycan recognition protein-like"/>
    <property type="match status" value="1"/>
</dbReference>
<organism evidence="5 6">
    <name type="scientific">Metabacillus niabensis</name>
    <dbReference type="NCBI Taxonomy" id="324854"/>
    <lineage>
        <taxon>Bacteria</taxon>
        <taxon>Bacillati</taxon>
        <taxon>Bacillota</taxon>
        <taxon>Bacilli</taxon>
        <taxon>Bacillales</taxon>
        <taxon>Bacillaceae</taxon>
        <taxon>Metabacillus</taxon>
    </lineage>
</organism>
<dbReference type="CDD" id="cd00118">
    <property type="entry name" value="LysM"/>
    <property type="match status" value="2"/>
</dbReference>
<dbReference type="InterPro" id="IPR036505">
    <property type="entry name" value="Amidase/PGRP_sf"/>
</dbReference>
<dbReference type="RefSeq" id="WP_174881387.1">
    <property type="nucleotide sequence ID" value="NZ_CADEPK010000353.1"/>
</dbReference>
<dbReference type="Gene3D" id="3.10.350.10">
    <property type="entry name" value="LysM domain"/>
    <property type="match status" value="2"/>
</dbReference>
<dbReference type="SMART" id="SM00257">
    <property type="entry name" value="LysM"/>
    <property type="match status" value="2"/>
</dbReference>
<keyword evidence="3" id="KW-0732">Signal</keyword>
<evidence type="ECO:0000259" key="4">
    <source>
        <dbReference type="PROSITE" id="PS51782"/>
    </source>
</evidence>
<evidence type="ECO:0000256" key="1">
    <source>
        <dbReference type="ARBA" id="ARBA00030881"/>
    </source>
</evidence>
<evidence type="ECO:0000256" key="2">
    <source>
        <dbReference type="ARBA" id="ARBA00032390"/>
    </source>
</evidence>
<evidence type="ECO:0000313" key="6">
    <source>
        <dbReference type="Proteomes" id="UP001232245"/>
    </source>
</evidence>
<reference evidence="5 6" key="1">
    <citation type="submission" date="2023-07" db="EMBL/GenBank/DDBJ databases">
        <title>Genomic Encyclopedia of Type Strains, Phase IV (KMG-IV): sequencing the most valuable type-strain genomes for metagenomic binning, comparative biology and taxonomic classification.</title>
        <authorList>
            <person name="Goeker M."/>
        </authorList>
    </citation>
    <scope>NUCLEOTIDE SEQUENCE [LARGE SCALE GENOMIC DNA]</scope>
    <source>
        <strain evidence="5 6">DSM 17723</strain>
    </source>
</reference>
<dbReference type="InterPro" id="IPR002502">
    <property type="entry name" value="Amidase_domain"/>
</dbReference>
<keyword evidence="6" id="KW-1185">Reference proteome</keyword>
<sequence>MKKHFLLIICLIYCLVIVANSAYAQRPSNLYEVKPDDTLSKIAQKYHTSIADLKLYNGLQANTVTEGQKLLVPITYTVRSGDTLKHLSSTFQLSSEAIKKANRLSSDQLQKGQQLRIVPKKLSMHGQHIVMTREQFKTWLENNTFNRKITLIQHHHTWLPSYKDFTGNNHFAMLEGMENFHRKNMNWKTIAQNLTTFPDGTIAVSRPFNIAPEGSIGNKANDAGLMIENIGNFDIGHDVMTKEQKDTIVYMTALLCLKFGLTPSIDSITYHHWWNLKTGERVLDNAKSFDVKTCPGTGFFGGNTTTSAKKYFYPLIQKKMNEISSTFE</sequence>
<evidence type="ECO:0000256" key="3">
    <source>
        <dbReference type="SAM" id="SignalP"/>
    </source>
</evidence>
<evidence type="ECO:0000313" key="5">
    <source>
        <dbReference type="EMBL" id="MDQ0226575.1"/>
    </source>
</evidence>
<dbReference type="PROSITE" id="PS51782">
    <property type="entry name" value="LYSM"/>
    <property type="match status" value="2"/>
</dbReference>
<dbReference type="InterPro" id="IPR018392">
    <property type="entry name" value="LysM"/>
</dbReference>
<dbReference type="Pfam" id="PF01510">
    <property type="entry name" value="Amidase_2"/>
    <property type="match status" value="1"/>
</dbReference>